<keyword evidence="2" id="KW-0472">Membrane</keyword>
<feature type="transmembrane region" description="Helical" evidence="2">
    <location>
        <begin position="343"/>
        <end position="365"/>
    </location>
</feature>
<dbReference type="InterPro" id="IPR040202">
    <property type="entry name" value="Brl1/Brr6"/>
</dbReference>
<protein>
    <recommendedName>
        <fullName evidence="3">Brl1/Brr6 domain-containing protein</fullName>
    </recommendedName>
</protein>
<sequence length="566" mass="63649">MLYISDTDDGNNANNRPTVAWSQYYAAPPINFSDSPESSQGSSSLMLMMRGGDSPLSNSSSLNMGPLLSSRTVLSPIDDVDESLLSRLEPPSPLVHFVNRKSQQDFAGLMNFAFKSSEAVFGRKAPATSQRSRVGPMDVDYDDTDGSWLNAPAKEQNKVDDEHTRKSKLMSQANDGDNKMVLGNTPFTFSMPPRQTEPEPMLVDSEAAVTRPAVRSSDNNPISPNAVRKIYSRRRNQQQIARRRNMPIGFGEANDEANEDNKDNEEDSDRVSVHSNASSRAPMSQRRLQRQRQRQQSRLHRRSSAVTRGVDRMLALMGSRVDEPTVVERLQMYRDIPYVISGYLQLVFNVFMVGTVLLIIVHVLLTIQRDVNSKVQEYSAEVLQEIAACSKQYRDNRCEPALRVPHMEAACNYWDTCMHRDPTKIGRAKVSAETLAEIINGFIEPISLKTMLFFVLMFFGTLFISNFAFGAYRHSRVRQQYVTQSGDRQQQSHSLPQQRVRREDDYLASPTPRPPQSSESTASGLPLLRAPSPRTRSRSASSSTANRHHRLAPSADLHRRKPGANR</sequence>
<feature type="compositionally biased region" description="Basic residues" evidence="1">
    <location>
        <begin position="287"/>
        <end position="303"/>
    </location>
</feature>
<evidence type="ECO:0000256" key="1">
    <source>
        <dbReference type="SAM" id="MobiDB-lite"/>
    </source>
</evidence>
<feature type="region of interest" description="Disordered" evidence="1">
    <location>
        <begin position="209"/>
        <end position="306"/>
    </location>
</feature>
<feature type="transmembrane region" description="Helical" evidence="2">
    <location>
        <begin position="451"/>
        <end position="472"/>
    </location>
</feature>
<feature type="region of interest" description="Disordered" evidence="1">
    <location>
        <begin position="32"/>
        <end position="63"/>
    </location>
</feature>
<dbReference type="GO" id="GO:0006998">
    <property type="term" value="P:nuclear envelope organization"/>
    <property type="evidence" value="ECO:0007669"/>
    <property type="project" value="InterPro"/>
</dbReference>
<feature type="compositionally biased region" description="Polar residues" evidence="1">
    <location>
        <begin position="273"/>
        <end position="282"/>
    </location>
</feature>
<feature type="compositionally biased region" description="Low complexity" evidence="1">
    <location>
        <begin position="525"/>
        <end position="545"/>
    </location>
</feature>
<dbReference type="PANTHER" id="PTHR28136:SF1">
    <property type="entry name" value="NUCLEUS EXPORT PROTEIN BRL1"/>
    <property type="match status" value="1"/>
</dbReference>
<dbReference type="OrthoDB" id="5961at2759"/>
<organism evidence="4 5">
    <name type="scientific">Coemansia pectinata</name>
    <dbReference type="NCBI Taxonomy" id="1052879"/>
    <lineage>
        <taxon>Eukaryota</taxon>
        <taxon>Fungi</taxon>
        <taxon>Fungi incertae sedis</taxon>
        <taxon>Zoopagomycota</taxon>
        <taxon>Kickxellomycotina</taxon>
        <taxon>Kickxellomycetes</taxon>
        <taxon>Kickxellales</taxon>
        <taxon>Kickxellaceae</taxon>
        <taxon>Coemansia</taxon>
    </lineage>
</organism>
<accession>A0A9W8LA17</accession>
<feature type="compositionally biased region" description="Acidic residues" evidence="1">
    <location>
        <begin position="253"/>
        <end position="268"/>
    </location>
</feature>
<dbReference type="GO" id="GO:0055088">
    <property type="term" value="P:lipid homeostasis"/>
    <property type="evidence" value="ECO:0007669"/>
    <property type="project" value="InterPro"/>
</dbReference>
<feature type="compositionally biased region" description="Low complexity" evidence="1">
    <location>
        <begin position="33"/>
        <end position="54"/>
    </location>
</feature>
<feature type="domain" description="Brl1/Brr6" evidence="3">
    <location>
        <begin position="340"/>
        <end position="473"/>
    </location>
</feature>
<dbReference type="Proteomes" id="UP001140011">
    <property type="component" value="Unassembled WGS sequence"/>
</dbReference>
<dbReference type="AlphaFoldDB" id="A0A9W8LA17"/>
<feature type="compositionally biased region" description="Polar residues" evidence="1">
    <location>
        <begin position="482"/>
        <end position="497"/>
    </location>
</feature>
<dbReference type="Pfam" id="PF10104">
    <property type="entry name" value="Brr6_like_C_C"/>
    <property type="match status" value="1"/>
</dbReference>
<evidence type="ECO:0000259" key="3">
    <source>
        <dbReference type="SMART" id="SM01042"/>
    </source>
</evidence>
<keyword evidence="5" id="KW-1185">Reference proteome</keyword>
<dbReference type="GO" id="GO:0031965">
    <property type="term" value="C:nuclear membrane"/>
    <property type="evidence" value="ECO:0007669"/>
    <property type="project" value="InterPro"/>
</dbReference>
<gene>
    <name evidence="4" type="ORF">GGI19_004436</name>
</gene>
<feature type="region of interest" description="Disordered" evidence="1">
    <location>
        <begin position="482"/>
        <end position="566"/>
    </location>
</feature>
<proteinExistence type="predicted"/>
<dbReference type="SMART" id="SM01042">
    <property type="entry name" value="Brr6_like_C_C"/>
    <property type="match status" value="1"/>
</dbReference>
<dbReference type="EMBL" id="JANBUH010000391">
    <property type="protein sequence ID" value="KAJ2751511.1"/>
    <property type="molecule type" value="Genomic_DNA"/>
</dbReference>
<keyword evidence="2" id="KW-0812">Transmembrane</keyword>
<evidence type="ECO:0000313" key="5">
    <source>
        <dbReference type="Proteomes" id="UP001140011"/>
    </source>
</evidence>
<dbReference type="InterPro" id="IPR018767">
    <property type="entry name" value="Brl1/Brr6_dom"/>
</dbReference>
<comment type="caution">
    <text evidence="4">The sequence shown here is derived from an EMBL/GenBank/DDBJ whole genome shotgun (WGS) entry which is preliminary data.</text>
</comment>
<name>A0A9W8LA17_9FUNG</name>
<reference evidence="4" key="1">
    <citation type="submission" date="2022-07" db="EMBL/GenBank/DDBJ databases">
        <title>Phylogenomic reconstructions and comparative analyses of Kickxellomycotina fungi.</title>
        <authorList>
            <person name="Reynolds N.K."/>
            <person name="Stajich J.E."/>
            <person name="Barry K."/>
            <person name="Grigoriev I.V."/>
            <person name="Crous P."/>
            <person name="Smith M.E."/>
        </authorList>
    </citation>
    <scope>NUCLEOTIDE SEQUENCE</scope>
    <source>
        <strain evidence="4">BCRC 34297</strain>
    </source>
</reference>
<evidence type="ECO:0000313" key="4">
    <source>
        <dbReference type="EMBL" id="KAJ2751511.1"/>
    </source>
</evidence>
<keyword evidence="2" id="KW-1133">Transmembrane helix</keyword>
<evidence type="ECO:0000256" key="2">
    <source>
        <dbReference type="SAM" id="Phobius"/>
    </source>
</evidence>
<dbReference type="PANTHER" id="PTHR28136">
    <property type="entry name" value="NUCLEUS EXPORT PROTEIN BRR6"/>
    <property type="match status" value="1"/>
</dbReference>
<feature type="compositionally biased region" description="Basic residues" evidence="1">
    <location>
        <begin position="230"/>
        <end position="245"/>
    </location>
</feature>